<dbReference type="InterPro" id="IPR016461">
    <property type="entry name" value="COMT-like"/>
</dbReference>
<evidence type="ECO:0000256" key="4">
    <source>
        <dbReference type="ARBA" id="ARBA00038277"/>
    </source>
</evidence>
<dbReference type="Gene3D" id="1.10.10.10">
    <property type="entry name" value="Winged helix-like DNA-binding domain superfamily/Winged helix DNA-binding domain"/>
    <property type="match status" value="1"/>
</dbReference>
<reference evidence="6 7" key="1">
    <citation type="submission" date="2024-07" db="EMBL/GenBank/DDBJ databases">
        <title>Section-level genome sequencing and comparative genomics of Aspergillus sections Usti and Cavernicolus.</title>
        <authorList>
            <consortium name="Lawrence Berkeley National Laboratory"/>
            <person name="Nybo J.L."/>
            <person name="Vesth T.C."/>
            <person name="Theobald S."/>
            <person name="Frisvad J.C."/>
            <person name="Larsen T.O."/>
            <person name="Kjaerboelling I."/>
            <person name="Rothschild-Mancinelli K."/>
            <person name="Lyhne E.K."/>
            <person name="Kogle M.E."/>
            <person name="Barry K."/>
            <person name="Clum A."/>
            <person name="Na H."/>
            <person name="Ledsgaard L."/>
            <person name="Lin J."/>
            <person name="Lipzen A."/>
            <person name="Kuo A."/>
            <person name="Riley R."/>
            <person name="Mondo S."/>
            <person name="Labutti K."/>
            <person name="Haridas S."/>
            <person name="Pangalinan J."/>
            <person name="Salamov A.A."/>
            <person name="Simmons B.A."/>
            <person name="Magnuson J.K."/>
            <person name="Chen J."/>
            <person name="Drula E."/>
            <person name="Henrissat B."/>
            <person name="Wiebenga A."/>
            <person name="Lubbers R.J."/>
            <person name="Gomes A.C."/>
            <person name="Makela M.R."/>
            <person name="Stajich J."/>
            <person name="Grigoriev I.V."/>
            <person name="Mortensen U.H."/>
            <person name="De Vries R.P."/>
            <person name="Baker S.E."/>
            <person name="Andersen M.R."/>
        </authorList>
    </citation>
    <scope>NUCLEOTIDE SEQUENCE [LARGE SCALE GENOMIC DNA]</scope>
    <source>
        <strain evidence="6 7">CBS 588.65</strain>
    </source>
</reference>
<dbReference type="Proteomes" id="UP001610334">
    <property type="component" value="Unassembled WGS sequence"/>
</dbReference>
<comment type="caution">
    <text evidence="6">The sequence shown here is derived from an EMBL/GenBank/DDBJ whole genome shotgun (WGS) entry which is preliminary data.</text>
</comment>
<dbReference type="PANTHER" id="PTHR43712:SF5">
    <property type="entry name" value="O-METHYLTRANSFERASE ASQN-RELATED"/>
    <property type="match status" value="1"/>
</dbReference>
<evidence type="ECO:0000256" key="2">
    <source>
        <dbReference type="ARBA" id="ARBA00022679"/>
    </source>
</evidence>
<dbReference type="PANTHER" id="PTHR43712">
    <property type="entry name" value="PUTATIVE (AFU_ORTHOLOGUE AFUA_4G14580)-RELATED"/>
    <property type="match status" value="1"/>
</dbReference>
<comment type="similarity">
    <text evidence="4">Belongs to the class I-like SAM-binding methyltransferase superfamily. Cation-independent O-methyltransferase family.</text>
</comment>
<dbReference type="EMBL" id="JBFXLT010000196">
    <property type="protein sequence ID" value="KAL2802260.1"/>
    <property type="molecule type" value="Genomic_DNA"/>
</dbReference>
<keyword evidence="2" id="KW-0808">Transferase</keyword>
<dbReference type="InterPro" id="IPR001077">
    <property type="entry name" value="COMT_C"/>
</dbReference>
<protein>
    <submittedName>
        <fullName evidence="6">O-methyltransferase-domain-containing protein</fullName>
    </submittedName>
</protein>
<feature type="domain" description="O-methyltransferase C-terminal" evidence="5">
    <location>
        <begin position="198"/>
        <end position="405"/>
    </location>
</feature>
<keyword evidence="1" id="KW-0489">Methyltransferase</keyword>
<keyword evidence="3" id="KW-0949">S-adenosyl-L-methionine</keyword>
<dbReference type="CDD" id="cd02440">
    <property type="entry name" value="AdoMet_MTases"/>
    <property type="match status" value="1"/>
</dbReference>
<proteinExistence type="inferred from homology"/>
<name>A0ABR4GUT9_9EURO</name>
<dbReference type="Pfam" id="PF00891">
    <property type="entry name" value="Methyltransf_2"/>
    <property type="match status" value="1"/>
</dbReference>
<evidence type="ECO:0000259" key="5">
    <source>
        <dbReference type="Pfam" id="PF00891"/>
    </source>
</evidence>
<dbReference type="SUPFAM" id="SSF53335">
    <property type="entry name" value="S-adenosyl-L-methionine-dependent methyltransferases"/>
    <property type="match status" value="1"/>
</dbReference>
<evidence type="ECO:0000256" key="1">
    <source>
        <dbReference type="ARBA" id="ARBA00022603"/>
    </source>
</evidence>
<dbReference type="Gene3D" id="3.40.50.150">
    <property type="entry name" value="Vaccinia Virus protein VP39"/>
    <property type="match status" value="1"/>
</dbReference>
<organism evidence="6 7">
    <name type="scientific">Aspergillus granulosus</name>
    <dbReference type="NCBI Taxonomy" id="176169"/>
    <lineage>
        <taxon>Eukaryota</taxon>
        <taxon>Fungi</taxon>
        <taxon>Dikarya</taxon>
        <taxon>Ascomycota</taxon>
        <taxon>Pezizomycotina</taxon>
        <taxon>Eurotiomycetes</taxon>
        <taxon>Eurotiomycetidae</taxon>
        <taxon>Eurotiales</taxon>
        <taxon>Aspergillaceae</taxon>
        <taxon>Aspergillus</taxon>
        <taxon>Aspergillus subgen. Nidulantes</taxon>
    </lineage>
</organism>
<evidence type="ECO:0000313" key="7">
    <source>
        <dbReference type="Proteomes" id="UP001610334"/>
    </source>
</evidence>
<sequence length="430" mass="47132">MAQPGPLTQLARSILKYAEELDTFLSDHNLPLPSFTIDAPQTFPADLTTHPEIHNTRHKLIDATKDLHDLIIGPRDTLKWTIMNDHTLAASLHVISHFDIAQAVPLEGSVSFSDLAEKVGLSKLNVARFVRRTAIDRIFVEVEPGFVAHTATSALLATDPQMQALVAHMSEEAFPASAKIVDALEKSRMRSNDEPIESPFALVFGSNFFERKVAHPETLQRFGLAMSSWSSGDGAHQMVHSYDWGSLPAGAKVVDVGGALGHISLAIAGAFPGLQFIVEDQPPLAAQAESLIASYSGSVSERVRFLPGDFFQPQPEEARGADIYILRYILHDWAHADARKILGNVFQAMTANSKVLIADAVMPPPGVLPRCQEEVLRSFDVSMLAQLNSQERTLEMWKDLVEQAGEGNWEILNVIPPQKGESITILEIGQ</sequence>
<evidence type="ECO:0000256" key="3">
    <source>
        <dbReference type="ARBA" id="ARBA00022691"/>
    </source>
</evidence>
<dbReference type="InterPro" id="IPR036390">
    <property type="entry name" value="WH_DNA-bd_sf"/>
</dbReference>
<evidence type="ECO:0000313" key="6">
    <source>
        <dbReference type="EMBL" id="KAL2802260.1"/>
    </source>
</evidence>
<dbReference type="PROSITE" id="PS51683">
    <property type="entry name" value="SAM_OMT_II"/>
    <property type="match status" value="1"/>
</dbReference>
<gene>
    <name evidence="6" type="ORF">BJX63DRAFT_441064</name>
</gene>
<accession>A0ABR4GUT9</accession>
<dbReference type="InterPro" id="IPR036388">
    <property type="entry name" value="WH-like_DNA-bd_sf"/>
</dbReference>
<keyword evidence="7" id="KW-1185">Reference proteome</keyword>
<dbReference type="SUPFAM" id="SSF46785">
    <property type="entry name" value="Winged helix' DNA-binding domain"/>
    <property type="match status" value="1"/>
</dbReference>
<dbReference type="InterPro" id="IPR029063">
    <property type="entry name" value="SAM-dependent_MTases_sf"/>
</dbReference>